<evidence type="ECO:0000313" key="3">
    <source>
        <dbReference type="Proteomes" id="UP000694861"/>
    </source>
</evidence>
<dbReference type="InterPro" id="IPR043151">
    <property type="entry name" value="BAH_sf"/>
</dbReference>
<evidence type="ECO:0000313" key="4">
    <source>
        <dbReference type="RefSeq" id="XP_008220012.1"/>
    </source>
</evidence>
<feature type="region of interest" description="Disordered" evidence="1">
    <location>
        <begin position="354"/>
        <end position="398"/>
    </location>
</feature>
<proteinExistence type="predicted"/>
<name>A0ABM0N5W9_PRUMU</name>
<dbReference type="InterPro" id="IPR001025">
    <property type="entry name" value="BAH_dom"/>
</dbReference>
<sequence>MVEVETSEELEFKWGKKKGRGGRNKDVQFYESFTYDGVEYGLYDCVYLYKESEPEPEIGKLIKIWETGEKAKKVKVLWFFRPCEILNFLGAEEILENELFLASGEGVGLANLNPLEAIAGKCNVLCISKDKENPLPSAEELQMAEFVFRRTFDVGQQKIMDKIDGQIAGIDVKFMFNRMDIQKPGGVLKVDLGKYEVCGNSIESNETMVLSKKNSFKEHVTLETNGNCVDSSTQENADLVKLKPSLVEKLAFGVGLKSSDMDKTNEKGEHASNPKALLRSKVKSDEGEVRRGKVNARQVAEEEIVKCTKDSVDLDNRPTKKAKIDCTIKVSDDKGKICEQRHVKVEEKIRWTKGSSELDHGQSKSKLNTSTKVVNDKSKSSDHKRMNDKKVLSSTASTLDDKCKLKSMENSLGTNKAPCKKTKPDDKATTLSNVKLPKTSQRKDFLGTNEGPSKKMKPDVKVMTLSDGKLPPPTESQNKAKNYGSQVLEVPQRPDADRRTWFKGFPWEDRMQTAHEQGTLVLLQNLDPAYTSAEVEDIVWHGFKESCTAKMIQRISNSSPHSVKGLEFRFTFKSFVLLMPSSQKLSLEFRSYSFSSFSFLQDRRTWFKGFPWEDRMQTAHEQGTLVLLQNLDPAYTSAEVEDIVWHGFKESCTAKMIQRISNSSPHSGQALVIFKTREAAQMVVRKLDEGCLLLSNGRPLVGSIRTRSAEKKPIFFGHLVIDKFRQQKMREREMKEAVSTSHCSQPNTTEYDMAMEWCLLQERSDLVWWNLYKQQGKELRKLKAELKAK</sequence>
<dbReference type="Gene3D" id="3.30.70.330">
    <property type="match status" value="1"/>
</dbReference>
<feature type="region of interest" description="Disordered" evidence="1">
    <location>
        <begin position="438"/>
        <end position="457"/>
    </location>
</feature>
<dbReference type="SMART" id="SM00439">
    <property type="entry name" value="BAH"/>
    <property type="match status" value="1"/>
</dbReference>
<evidence type="ECO:0000256" key="1">
    <source>
        <dbReference type="SAM" id="MobiDB-lite"/>
    </source>
</evidence>
<feature type="compositionally biased region" description="Basic and acidic residues" evidence="1">
    <location>
        <begin position="374"/>
        <end position="391"/>
    </location>
</feature>
<protein>
    <submittedName>
        <fullName evidence="4">Uncharacterized protein LOC103320158</fullName>
    </submittedName>
</protein>
<dbReference type="Proteomes" id="UP000694861">
    <property type="component" value="Linkage group LG2"/>
</dbReference>
<dbReference type="GeneID" id="103320158"/>
<reference evidence="4" key="2">
    <citation type="submission" date="2025-08" db="UniProtKB">
        <authorList>
            <consortium name="RefSeq"/>
        </authorList>
    </citation>
    <scope>IDENTIFICATION</scope>
</reference>
<dbReference type="PANTHER" id="PTHR47073">
    <property type="entry name" value="PROTEIN ANTI-SILENCING 1"/>
    <property type="match status" value="1"/>
</dbReference>
<dbReference type="RefSeq" id="XP_008220012.1">
    <property type="nucleotide sequence ID" value="XM_008221790.2"/>
</dbReference>
<feature type="compositionally biased region" description="Polar residues" evidence="1">
    <location>
        <begin position="364"/>
        <end position="373"/>
    </location>
</feature>
<organism evidence="3 4">
    <name type="scientific">Prunus mume</name>
    <name type="common">Japanese apricot</name>
    <name type="synonym">Armeniaca mume</name>
    <dbReference type="NCBI Taxonomy" id="102107"/>
    <lineage>
        <taxon>Eukaryota</taxon>
        <taxon>Viridiplantae</taxon>
        <taxon>Streptophyta</taxon>
        <taxon>Embryophyta</taxon>
        <taxon>Tracheophyta</taxon>
        <taxon>Spermatophyta</taxon>
        <taxon>Magnoliopsida</taxon>
        <taxon>eudicotyledons</taxon>
        <taxon>Gunneridae</taxon>
        <taxon>Pentapetalae</taxon>
        <taxon>rosids</taxon>
        <taxon>fabids</taxon>
        <taxon>Rosales</taxon>
        <taxon>Rosaceae</taxon>
        <taxon>Amygdaloideae</taxon>
        <taxon>Amygdaleae</taxon>
        <taxon>Prunus</taxon>
    </lineage>
</organism>
<dbReference type="InterPro" id="IPR012677">
    <property type="entry name" value="Nucleotide-bd_a/b_plait_sf"/>
</dbReference>
<dbReference type="PROSITE" id="PS51038">
    <property type="entry name" value="BAH"/>
    <property type="match status" value="1"/>
</dbReference>
<evidence type="ECO:0000259" key="2">
    <source>
        <dbReference type="PROSITE" id="PS51038"/>
    </source>
</evidence>
<keyword evidence="3" id="KW-1185">Reference proteome</keyword>
<dbReference type="PANTHER" id="PTHR47073:SF2">
    <property type="entry name" value="PROTEIN ANTI-SILENCING 1"/>
    <property type="match status" value="1"/>
</dbReference>
<dbReference type="CDD" id="cd00590">
    <property type="entry name" value="RRM_SF"/>
    <property type="match status" value="1"/>
</dbReference>
<dbReference type="Pfam" id="PF01426">
    <property type="entry name" value="BAH"/>
    <property type="match status" value="1"/>
</dbReference>
<dbReference type="Gene3D" id="2.30.30.490">
    <property type="match status" value="1"/>
</dbReference>
<gene>
    <name evidence="4" type="primary">LOC103320158</name>
</gene>
<feature type="domain" description="BAH" evidence="2">
    <location>
        <begin position="38"/>
        <end position="163"/>
    </location>
</feature>
<accession>A0ABM0N5W9</accession>
<reference evidence="3" key="1">
    <citation type="journal article" date="2012" name="Nat. Commun.">
        <title>The genome of Prunus mume.</title>
        <authorList>
            <person name="Zhang Q."/>
            <person name="Chen W."/>
            <person name="Sun L."/>
            <person name="Zhao F."/>
            <person name="Huang B."/>
            <person name="Yang W."/>
            <person name="Tao Y."/>
            <person name="Wang J."/>
            <person name="Yuan Z."/>
            <person name="Fan G."/>
            <person name="Xing Z."/>
            <person name="Han C."/>
            <person name="Pan H."/>
            <person name="Zhong X."/>
            <person name="Shi W."/>
            <person name="Liang X."/>
            <person name="Du D."/>
            <person name="Sun F."/>
            <person name="Xu Z."/>
            <person name="Hao R."/>
            <person name="Lv T."/>
            <person name="Lv Y."/>
            <person name="Zheng Z."/>
            <person name="Sun M."/>
            <person name="Luo L."/>
            <person name="Cai M."/>
            <person name="Gao Y."/>
            <person name="Wang J."/>
            <person name="Yin Y."/>
            <person name="Xu X."/>
            <person name="Cheng T."/>
            <person name="Wang J."/>
        </authorList>
    </citation>
    <scope>NUCLEOTIDE SEQUENCE [LARGE SCALE GENOMIC DNA]</scope>
</reference>